<accession>A0A813IQ62</accession>
<gene>
    <name evidence="2" type="ORF">PGLA2088_LOCUS10627</name>
</gene>
<evidence type="ECO:0000313" key="2">
    <source>
        <dbReference type="EMBL" id="CAE8653797.1"/>
    </source>
</evidence>
<comment type="caution">
    <text evidence="2">The sequence shown here is derived from an EMBL/GenBank/DDBJ whole genome shotgun (WGS) entry which is preliminary data.</text>
</comment>
<feature type="region of interest" description="Disordered" evidence="1">
    <location>
        <begin position="1"/>
        <end position="44"/>
    </location>
</feature>
<organism evidence="2 3">
    <name type="scientific">Polarella glacialis</name>
    <name type="common">Dinoflagellate</name>
    <dbReference type="NCBI Taxonomy" id="89957"/>
    <lineage>
        <taxon>Eukaryota</taxon>
        <taxon>Sar</taxon>
        <taxon>Alveolata</taxon>
        <taxon>Dinophyceae</taxon>
        <taxon>Suessiales</taxon>
        <taxon>Suessiaceae</taxon>
        <taxon>Polarella</taxon>
    </lineage>
</organism>
<feature type="region of interest" description="Disordered" evidence="1">
    <location>
        <begin position="60"/>
        <end position="98"/>
    </location>
</feature>
<reference evidence="2" key="1">
    <citation type="submission" date="2021-02" db="EMBL/GenBank/DDBJ databases">
        <authorList>
            <person name="Dougan E. K."/>
            <person name="Rhodes N."/>
            <person name="Thang M."/>
            <person name="Chan C."/>
        </authorList>
    </citation>
    <scope>NUCLEOTIDE SEQUENCE</scope>
</reference>
<proteinExistence type="predicted"/>
<feature type="non-terminal residue" evidence="2">
    <location>
        <position position="1"/>
    </location>
</feature>
<evidence type="ECO:0000256" key="1">
    <source>
        <dbReference type="SAM" id="MobiDB-lite"/>
    </source>
</evidence>
<evidence type="ECO:0000313" key="3">
    <source>
        <dbReference type="Proteomes" id="UP000626109"/>
    </source>
</evidence>
<dbReference type="AlphaFoldDB" id="A0A813IQ62"/>
<feature type="non-terminal residue" evidence="2">
    <location>
        <position position="98"/>
    </location>
</feature>
<dbReference type="Proteomes" id="UP000626109">
    <property type="component" value="Unassembled WGS sequence"/>
</dbReference>
<protein>
    <submittedName>
        <fullName evidence="2">Uncharacterized protein</fullName>
    </submittedName>
</protein>
<dbReference type="EMBL" id="CAJNNW010011980">
    <property type="protein sequence ID" value="CAE8653797.1"/>
    <property type="molecule type" value="Genomic_DNA"/>
</dbReference>
<name>A0A813IQ62_POLGL</name>
<sequence length="98" mass="9972">EGTSGSSDDGDDEPKAKKQKSSPPMLRGGLPQAPQSQKEAATAATAETLSMLQGDGLRKALGLAPKKKDGEGEDLGLPSPASPTAGFLVTLPTSLRDI</sequence>